<evidence type="ECO:0000259" key="4">
    <source>
        <dbReference type="PROSITE" id="PS50893"/>
    </source>
</evidence>
<dbReference type="EMBL" id="BARU01025384">
    <property type="protein sequence ID" value="GAH65798.1"/>
    <property type="molecule type" value="Genomic_DNA"/>
</dbReference>
<evidence type="ECO:0000256" key="3">
    <source>
        <dbReference type="ARBA" id="ARBA00022840"/>
    </source>
</evidence>
<organism evidence="5">
    <name type="scientific">marine sediment metagenome</name>
    <dbReference type="NCBI Taxonomy" id="412755"/>
    <lineage>
        <taxon>unclassified sequences</taxon>
        <taxon>metagenomes</taxon>
        <taxon>ecological metagenomes</taxon>
    </lineage>
</organism>
<keyword evidence="3" id="KW-0067">ATP-binding</keyword>
<dbReference type="Pfam" id="PF08352">
    <property type="entry name" value="oligo_HPY"/>
    <property type="match status" value="1"/>
</dbReference>
<name>X1J7Q2_9ZZZZ</name>
<dbReference type="PANTHER" id="PTHR43230">
    <property type="entry name" value="ABC-TYPE DIPEPTIDE/OLIGOPEPTIDE TRANSPORT SYSTEM, ATPASE COMPONENT"/>
    <property type="match status" value="1"/>
</dbReference>
<dbReference type="PROSITE" id="PS50893">
    <property type="entry name" value="ABC_TRANSPORTER_2"/>
    <property type="match status" value="1"/>
</dbReference>
<dbReference type="NCBIfam" id="TIGR01727">
    <property type="entry name" value="oligo_HPY"/>
    <property type="match status" value="1"/>
</dbReference>
<gene>
    <name evidence="5" type="ORF">S03H2_40906</name>
</gene>
<keyword evidence="2" id="KW-0547">Nucleotide-binding</keyword>
<dbReference type="InterPro" id="IPR017871">
    <property type="entry name" value="ABC_transporter-like_CS"/>
</dbReference>
<accession>X1J7Q2</accession>
<dbReference type="AlphaFoldDB" id="X1J7Q2"/>
<dbReference type="Pfam" id="PF00005">
    <property type="entry name" value="ABC_tran"/>
    <property type="match status" value="1"/>
</dbReference>
<evidence type="ECO:0000256" key="2">
    <source>
        <dbReference type="ARBA" id="ARBA00022741"/>
    </source>
</evidence>
<feature type="non-terminal residue" evidence="5">
    <location>
        <position position="1"/>
    </location>
</feature>
<dbReference type="SUPFAM" id="SSF52540">
    <property type="entry name" value="P-loop containing nucleoside triphosphate hydrolases"/>
    <property type="match status" value="1"/>
</dbReference>
<dbReference type="GO" id="GO:0015833">
    <property type="term" value="P:peptide transport"/>
    <property type="evidence" value="ECO:0007669"/>
    <property type="project" value="InterPro"/>
</dbReference>
<dbReference type="InterPro" id="IPR027417">
    <property type="entry name" value="P-loop_NTPase"/>
</dbReference>
<dbReference type="GO" id="GO:0005524">
    <property type="term" value="F:ATP binding"/>
    <property type="evidence" value="ECO:0007669"/>
    <property type="project" value="UniProtKB-KW"/>
</dbReference>
<dbReference type="InterPro" id="IPR013563">
    <property type="entry name" value="Oligopep_ABC_C"/>
</dbReference>
<comment type="caution">
    <text evidence="5">The sequence shown here is derived from an EMBL/GenBank/DDBJ whole genome shotgun (WGS) entry which is preliminary data.</text>
</comment>
<evidence type="ECO:0000313" key="5">
    <source>
        <dbReference type="EMBL" id="GAH65798.1"/>
    </source>
</evidence>
<evidence type="ECO:0000256" key="1">
    <source>
        <dbReference type="ARBA" id="ARBA00022448"/>
    </source>
</evidence>
<keyword evidence="1" id="KW-0813">Transport</keyword>
<dbReference type="PROSITE" id="PS00211">
    <property type="entry name" value="ABC_TRANSPORTER_1"/>
    <property type="match status" value="1"/>
</dbReference>
<dbReference type="PANTHER" id="PTHR43230:SF3">
    <property type="entry name" value="ABC-TYPE DIPEPTIDE_OLIGOPEPTIDE TRANSPORT SYSTEM, ATPASE COMPONENT"/>
    <property type="match status" value="1"/>
</dbReference>
<proteinExistence type="predicted"/>
<feature type="domain" description="ABC transporter" evidence="4">
    <location>
        <begin position="6"/>
        <end position="161"/>
    </location>
</feature>
<dbReference type="Gene3D" id="3.40.50.300">
    <property type="entry name" value="P-loop containing nucleotide triphosphate hydrolases"/>
    <property type="match status" value="1"/>
</dbReference>
<protein>
    <recommendedName>
        <fullName evidence="4">ABC transporter domain-containing protein</fullName>
    </recommendedName>
</protein>
<reference evidence="5" key="1">
    <citation type="journal article" date="2014" name="Front. Microbiol.">
        <title>High frequency of phylogenetically diverse reductive dehalogenase-homologous genes in deep subseafloor sedimentary metagenomes.</title>
        <authorList>
            <person name="Kawai M."/>
            <person name="Futagami T."/>
            <person name="Toyoda A."/>
            <person name="Takaki Y."/>
            <person name="Nishi S."/>
            <person name="Hori S."/>
            <person name="Arai W."/>
            <person name="Tsubouchi T."/>
            <person name="Morono Y."/>
            <person name="Uchiyama I."/>
            <person name="Ito T."/>
            <person name="Fujiyama A."/>
            <person name="Inagaki F."/>
            <person name="Takami H."/>
        </authorList>
    </citation>
    <scope>NUCLEOTIDE SEQUENCE</scope>
    <source>
        <strain evidence="5">Expedition CK06-06</strain>
    </source>
</reference>
<sequence>RPEFALGVYNPFYPIDRVFEIVIRKFHLAKNRQESRRITEEALVVVGLRPDEILGKYPHQLSGGQRQRIMLARAFLLKPKLIIADEPVSMIDASMRAIILKIMMDLKDNFGISFLYITHDLSTAFQISDDIIVLYEGLVVESGGAEIVIKGPKHPYVQLLVGSIPIPDPEQLWQGRVELPPEEELEMNTLRGCKFYRRCPYKMEMCLKSPPPLYNISPDHLASCYLYKGREVDEDT</sequence>
<dbReference type="InterPro" id="IPR003439">
    <property type="entry name" value="ABC_transporter-like_ATP-bd"/>
</dbReference>
<dbReference type="GO" id="GO:0016887">
    <property type="term" value="F:ATP hydrolysis activity"/>
    <property type="evidence" value="ECO:0007669"/>
    <property type="project" value="InterPro"/>
</dbReference>